<dbReference type="PANTHER" id="PTHR33307">
    <property type="entry name" value="ALPHA-RHAMNOSIDASE (EUROFUNG)"/>
    <property type="match status" value="1"/>
</dbReference>
<dbReference type="InterPro" id="IPR013783">
    <property type="entry name" value="Ig-like_fold"/>
</dbReference>
<keyword evidence="3" id="KW-0378">Hydrolase</keyword>
<dbReference type="InterPro" id="IPR008928">
    <property type="entry name" value="6-hairpin_glycosidase_sf"/>
</dbReference>
<dbReference type="InterPro" id="IPR035398">
    <property type="entry name" value="Bac_rhamnosid_C"/>
</dbReference>
<dbReference type="Gene3D" id="2.60.120.260">
    <property type="entry name" value="Galactose-binding domain-like"/>
    <property type="match status" value="2"/>
</dbReference>
<dbReference type="AlphaFoldDB" id="A0A561E0H6"/>
<evidence type="ECO:0000313" key="10">
    <source>
        <dbReference type="Proteomes" id="UP000319671"/>
    </source>
</evidence>
<dbReference type="RefSeq" id="WP_144562698.1">
    <property type="nucleotide sequence ID" value="NZ_VIVN01000001.1"/>
</dbReference>
<dbReference type="EC" id="3.2.1.40" evidence="2"/>
<dbReference type="InterPro" id="IPR016007">
    <property type="entry name" value="Alpha_rhamnosid"/>
</dbReference>
<evidence type="ECO:0000259" key="8">
    <source>
        <dbReference type="Pfam" id="PF17390"/>
    </source>
</evidence>
<evidence type="ECO:0000259" key="6">
    <source>
        <dbReference type="Pfam" id="PF08531"/>
    </source>
</evidence>
<feature type="domain" description="Alpha-L-rhamnosidase concanavalin-like" evidence="5">
    <location>
        <begin position="328"/>
        <end position="428"/>
    </location>
</feature>
<dbReference type="PANTHER" id="PTHR33307:SF6">
    <property type="entry name" value="ALPHA-RHAMNOSIDASE (EUROFUNG)-RELATED"/>
    <property type="match status" value="1"/>
</dbReference>
<dbReference type="Pfam" id="PF08531">
    <property type="entry name" value="Bac_rhamnosid_N"/>
    <property type="match status" value="1"/>
</dbReference>
<dbReference type="Pfam" id="PF17390">
    <property type="entry name" value="Bac_rhamnosid_C"/>
    <property type="match status" value="1"/>
</dbReference>
<dbReference type="Gene3D" id="2.60.40.10">
    <property type="entry name" value="Immunoglobulins"/>
    <property type="match status" value="1"/>
</dbReference>
<comment type="caution">
    <text evidence="9">The sequence shown here is derived from an EMBL/GenBank/DDBJ whole genome shotgun (WGS) entry which is preliminary data.</text>
</comment>
<accession>A0A561E0H6</accession>
<proteinExistence type="predicted"/>
<dbReference type="InterPro" id="IPR012341">
    <property type="entry name" value="6hp_glycosidase-like_sf"/>
</dbReference>
<dbReference type="SUPFAM" id="SSF48208">
    <property type="entry name" value="Six-hairpin glycosidases"/>
    <property type="match status" value="1"/>
</dbReference>
<name>A0A561E0H6_9BACI</name>
<dbReference type="Gene3D" id="2.60.420.10">
    <property type="entry name" value="Maltose phosphorylase, domain 3"/>
    <property type="match status" value="1"/>
</dbReference>
<evidence type="ECO:0000313" key="9">
    <source>
        <dbReference type="EMBL" id="TWE09097.1"/>
    </source>
</evidence>
<dbReference type="InterPro" id="IPR035396">
    <property type="entry name" value="Bac_rhamnosid6H"/>
</dbReference>
<comment type="catalytic activity">
    <reaction evidence="1">
        <text>Hydrolysis of terminal non-reducing alpha-L-rhamnose residues in alpha-L-rhamnosides.</text>
        <dbReference type="EC" id="3.2.1.40"/>
    </reaction>
</comment>
<dbReference type="InterPro" id="IPR008902">
    <property type="entry name" value="Rhamnosid_concanavalin"/>
</dbReference>
<dbReference type="Pfam" id="PF25788">
    <property type="entry name" value="Ig_Rha78A_N"/>
    <property type="match status" value="1"/>
</dbReference>
<evidence type="ECO:0000259" key="5">
    <source>
        <dbReference type="Pfam" id="PF05592"/>
    </source>
</evidence>
<dbReference type="EMBL" id="VIVN01000001">
    <property type="protein sequence ID" value="TWE09097.1"/>
    <property type="molecule type" value="Genomic_DNA"/>
</dbReference>
<dbReference type="Pfam" id="PF17389">
    <property type="entry name" value="Bac_rhamnosid6H"/>
    <property type="match status" value="1"/>
</dbReference>
<dbReference type="Proteomes" id="UP000319671">
    <property type="component" value="Unassembled WGS sequence"/>
</dbReference>
<evidence type="ECO:0000256" key="3">
    <source>
        <dbReference type="ARBA" id="ARBA00022801"/>
    </source>
</evidence>
<feature type="coiled-coil region" evidence="4">
    <location>
        <begin position="954"/>
        <end position="981"/>
    </location>
</feature>
<dbReference type="Gene3D" id="1.50.10.10">
    <property type="match status" value="1"/>
</dbReference>
<dbReference type="PIRSF" id="PIRSF010631">
    <property type="entry name" value="A-rhamnsds"/>
    <property type="match status" value="1"/>
</dbReference>
<dbReference type="GO" id="GO:0005975">
    <property type="term" value="P:carbohydrate metabolic process"/>
    <property type="evidence" value="ECO:0007669"/>
    <property type="project" value="InterPro"/>
</dbReference>
<feature type="domain" description="Alpha-L-rhamnosidase six-hairpin glycosidase" evidence="7">
    <location>
        <begin position="435"/>
        <end position="775"/>
    </location>
</feature>
<evidence type="ECO:0000259" key="7">
    <source>
        <dbReference type="Pfam" id="PF17389"/>
    </source>
</evidence>
<evidence type="ECO:0000256" key="4">
    <source>
        <dbReference type="SAM" id="Coils"/>
    </source>
</evidence>
<dbReference type="Pfam" id="PF05592">
    <property type="entry name" value="Bac_rhamnosid"/>
    <property type="match status" value="1"/>
</dbReference>
<feature type="domain" description="Alpha-L-rhamnosidase C-terminal" evidence="8">
    <location>
        <begin position="783"/>
        <end position="853"/>
    </location>
</feature>
<organism evidence="9 10">
    <name type="scientific">Neobacillus bataviensis</name>
    <dbReference type="NCBI Taxonomy" id="220685"/>
    <lineage>
        <taxon>Bacteria</taxon>
        <taxon>Bacillati</taxon>
        <taxon>Bacillota</taxon>
        <taxon>Bacilli</taxon>
        <taxon>Bacillales</taxon>
        <taxon>Bacillaceae</taxon>
        <taxon>Neobacillus</taxon>
    </lineage>
</organism>
<dbReference type="InterPro" id="IPR013737">
    <property type="entry name" value="Bac_rhamnosid_N"/>
</dbReference>
<keyword evidence="10" id="KW-1185">Reference proteome</keyword>
<keyword evidence="4" id="KW-0175">Coiled coil</keyword>
<sequence length="983" mass="111293">MANLQVTAVTCEYRTNPLGIDISQPRLSWRIESERRGTLQQAYQIQVSLTETGFENPVWDTGLIDSDQSLHIEYNGPQLASRTRYFYHVKVWDNFGRESEWSDTAWWETALLDPSEWKASWITPNPEEMNSQTEPAFMLRKPFNLKKPIESARIYATGVGVYELYLNGDKVGDELLAPGWTSYHKRIQYQTYDVTTQLNNNDNVIGVILADGWYKGNLAWENKRHIYGDQRAVLLQLHVRYDDGAEEVINSDSTWKATTGPILYSEFYHGETYDARLEKDGWSEENFDDKAWKGVVVCHPQVTSMVSQENNPVRVTETIRPISSFVTPAGDTVIDFGQNMVGRVRLSVNAPAGTEIVLKHAEVLDKDGNIYFGNLRSAKQTVKYITKGTGTENYAPYFTFQGFRYVKVEGYPGQENGLPLENLVGEVIHSDMEPTGEFETSNSMVNQLQQNIVWGQRGNFVDVPTDCPQRDERLGWTGDAQVFIRTALFNYHGGRFFTKWLRDLKADQLPDGGVPFVIPQVVDGASSAAWGDAAVICPWNVYLSYGDERLLAEQYDSMKAWVEYIRVQGENEYLWNTGFHFGDWLGLDGKEDSYYGATPNDLVATAFFAYSTRLLRDTAVVLKKGEDVQTYGELSEHIIEEFRNEFVTKNGRLAVSTQTAHVLALMFELVEGKVRERVAHDLNELVLDHDYHLTTGFVGTPYLCFVLSNNGYHETAVKLLLQKTYPSWLYPVTKGATTIWEHWDGIKPDGSFWSDDMNSYNHYAYGAIGDWMYRVLAGLDMDKAEPAYKRIRIQPKFGGKELTYVRASHNSMYGKIITSWNLTNEDVTAEIEIPANTTAQILLPFAKLTDIKEGINALAEMDGIIDICQTEDGVSLEIGSGSYRFVYPNERGIGVVYTSDTKVIDILANEKAAEVLISYIPKIASNTSILTSLKKQKLSELVAQPFTNLSPDQMEEVIEKLNQLERETVELSGLKNGLQNQIK</sequence>
<evidence type="ECO:0000256" key="1">
    <source>
        <dbReference type="ARBA" id="ARBA00001445"/>
    </source>
</evidence>
<feature type="domain" description="Bacterial alpha-L-rhamnosidase N-terminal" evidence="6">
    <location>
        <begin position="147"/>
        <end position="317"/>
    </location>
</feature>
<gene>
    <name evidence="9" type="ORF">FB550_1011129</name>
</gene>
<evidence type="ECO:0000256" key="2">
    <source>
        <dbReference type="ARBA" id="ARBA00012652"/>
    </source>
</evidence>
<dbReference type="GO" id="GO:0030596">
    <property type="term" value="F:alpha-L-rhamnosidase activity"/>
    <property type="evidence" value="ECO:0007669"/>
    <property type="project" value="UniProtKB-EC"/>
</dbReference>
<reference evidence="9 10" key="1">
    <citation type="submission" date="2019-06" db="EMBL/GenBank/DDBJ databases">
        <title>Sorghum-associated microbial communities from plants grown in Nebraska, USA.</title>
        <authorList>
            <person name="Schachtman D."/>
        </authorList>
    </citation>
    <scope>NUCLEOTIDE SEQUENCE [LARGE SCALE GENOMIC DNA]</scope>
    <source>
        <strain evidence="9 10">2482</strain>
    </source>
</reference>
<protein>
    <recommendedName>
        <fullName evidence="2">alpha-L-rhamnosidase</fullName>
        <ecNumber evidence="2">3.2.1.40</ecNumber>
    </recommendedName>
</protein>